<evidence type="ECO:0000256" key="2">
    <source>
        <dbReference type="ARBA" id="ARBA00004642"/>
    </source>
</evidence>
<gene>
    <name evidence="8" type="ORF">CMV_006986</name>
</gene>
<dbReference type="SUPFAM" id="SSF48371">
    <property type="entry name" value="ARM repeat"/>
    <property type="match status" value="1"/>
</dbReference>
<evidence type="ECO:0000259" key="7">
    <source>
        <dbReference type="Pfam" id="PF25781"/>
    </source>
</evidence>
<accession>A0A8J4RNR8</accession>
<evidence type="ECO:0000256" key="5">
    <source>
        <dbReference type="SAM" id="MobiDB-lite"/>
    </source>
</evidence>
<feature type="domain" description="TEX10-like TPR repeats" evidence="7">
    <location>
        <begin position="507"/>
        <end position="863"/>
    </location>
</feature>
<dbReference type="InterPro" id="IPR011989">
    <property type="entry name" value="ARM-like"/>
</dbReference>
<organism evidence="8 9">
    <name type="scientific">Castanea mollissima</name>
    <name type="common">Chinese chestnut</name>
    <dbReference type="NCBI Taxonomy" id="60419"/>
    <lineage>
        <taxon>Eukaryota</taxon>
        <taxon>Viridiplantae</taxon>
        <taxon>Streptophyta</taxon>
        <taxon>Embryophyta</taxon>
        <taxon>Tracheophyta</taxon>
        <taxon>Spermatophyta</taxon>
        <taxon>Magnoliopsida</taxon>
        <taxon>eudicotyledons</taxon>
        <taxon>Gunneridae</taxon>
        <taxon>Pentapetalae</taxon>
        <taxon>rosids</taxon>
        <taxon>fabids</taxon>
        <taxon>Fagales</taxon>
        <taxon>Fagaceae</taxon>
        <taxon>Castanea</taxon>
    </lineage>
</organism>
<proteinExistence type="inferred from homology"/>
<evidence type="ECO:0000313" key="9">
    <source>
        <dbReference type="Proteomes" id="UP000737018"/>
    </source>
</evidence>
<name>A0A8J4RNR8_9ROSI</name>
<evidence type="ECO:0000256" key="4">
    <source>
        <dbReference type="ARBA" id="ARBA00023242"/>
    </source>
</evidence>
<feature type="compositionally biased region" description="Basic residues" evidence="5">
    <location>
        <begin position="11"/>
        <end position="22"/>
    </location>
</feature>
<dbReference type="AlphaFoldDB" id="A0A8J4RNR8"/>
<dbReference type="Pfam" id="PF25781">
    <property type="entry name" value="TPR_TEX10"/>
    <property type="match status" value="1"/>
</dbReference>
<feature type="region of interest" description="Disordered" evidence="5">
    <location>
        <begin position="1"/>
        <end position="51"/>
    </location>
</feature>
<keyword evidence="9" id="KW-1185">Reference proteome</keyword>
<dbReference type="GO" id="GO:0005634">
    <property type="term" value="C:nucleus"/>
    <property type="evidence" value="ECO:0007669"/>
    <property type="project" value="UniProtKB-SubCell"/>
</dbReference>
<protein>
    <recommendedName>
        <fullName evidence="10">Pre-rRNA-processing protein Ipi1 N-terminal domain-containing protein</fullName>
    </recommendedName>
</protein>
<keyword evidence="4" id="KW-0539">Nucleus</keyword>
<evidence type="ECO:0000256" key="1">
    <source>
        <dbReference type="ARBA" id="ARBA00004604"/>
    </source>
</evidence>
<comment type="caution">
    <text evidence="8">The sequence shown here is derived from an EMBL/GenBank/DDBJ whole genome shotgun (WGS) entry which is preliminary data.</text>
</comment>
<dbReference type="PANTHER" id="PTHR16056:SF2">
    <property type="entry name" value="TESTIS-EXPRESSED PROTEIN 10"/>
    <property type="match status" value="1"/>
</dbReference>
<dbReference type="OrthoDB" id="361362at2759"/>
<comment type="subcellular location">
    <subcellularLocation>
        <location evidence="1">Nucleus</location>
        <location evidence="1">Nucleolus</location>
    </subcellularLocation>
    <subcellularLocation>
        <location evidence="2">Nucleus</location>
        <location evidence="2">Nucleoplasm</location>
    </subcellularLocation>
</comment>
<dbReference type="FunFam" id="1.25.10.10:FF:000348">
    <property type="entry name" value="uncharacterized protein LOC106763108 isoform X2"/>
    <property type="match status" value="1"/>
</dbReference>
<dbReference type="InterPro" id="IPR057949">
    <property type="entry name" value="TPR_TEX10"/>
</dbReference>
<evidence type="ECO:0000313" key="8">
    <source>
        <dbReference type="EMBL" id="KAF3969199.1"/>
    </source>
</evidence>
<dbReference type="EMBL" id="JRKL02000674">
    <property type="protein sequence ID" value="KAF3969199.1"/>
    <property type="molecule type" value="Genomic_DNA"/>
</dbReference>
<dbReference type="InterPro" id="IPR024679">
    <property type="entry name" value="Ipi1_N"/>
</dbReference>
<dbReference type="Proteomes" id="UP000737018">
    <property type="component" value="Unassembled WGS sequence"/>
</dbReference>
<evidence type="ECO:0000256" key="3">
    <source>
        <dbReference type="ARBA" id="ARBA00006427"/>
    </source>
</evidence>
<evidence type="ECO:0008006" key="10">
    <source>
        <dbReference type="Google" id="ProtNLM"/>
    </source>
</evidence>
<reference evidence="8" key="1">
    <citation type="submission" date="2020-03" db="EMBL/GenBank/DDBJ databases">
        <title>Castanea mollissima Vanexum genome sequencing.</title>
        <authorList>
            <person name="Staton M."/>
        </authorList>
    </citation>
    <scope>NUCLEOTIDE SEQUENCE</scope>
    <source>
        <tissue evidence="8">Leaf</tissue>
    </source>
</reference>
<evidence type="ECO:0000259" key="6">
    <source>
        <dbReference type="Pfam" id="PF12333"/>
    </source>
</evidence>
<dbReference type="PANTHER" id="PTHR16056">
    <property type="entry name" value="REGULATOR OF MICROTUBULE DYNAMICS PROTEIN"/>
    <property type="match status" value="1"/>
</dbReference>
<dbReference type="Pfam" id="PF12333">
    <property type="entry name" value="Ipi1_N"/>
    <property type="match status" value="1"/>
</dbReference>
<comment type="similarity">
    <text evidence="3">Belongs to the IPI1/TEX10 family.</text>
</comment>
<dbReference type="InterPro" id="IPR016024">
    <property type="entry name" value="ARM-type_fold"/>
</dbReference>
<sequence length="886" mass="100803">MPRKASLVKMAKSKAHSKKQQKRGVDFKKIKRKIGRKLPPPKNATNTEVKSKAITLPEQSVASEKGGLAVNKKGLTLKELLQQTSHHNPKVRRDALMGIKDLFLKYPAELTLHKYAVVEKLRERIGDNDKSVRETVYQLFKTVIFPSCKEDNQGLFISLTMAYIFNAMTHLSIDIRLMAFKFLDLVVQNYPPSFFLYAEKILQNYENILRKNQYQFYVQDKGKLKSVLAGLVYCLSLVPCNKKEVDSCEKNEAGQGMLHAFEPDVPTESAGFPVIFKKLKDLMPALADCFQDFVSLARAMPVLDAQSFDCMLGILQCIDIAAKFFIYGTNKGKSEYQPHGVPDVTVWDENFSSLLMKKVLQVFPLNPTCHVSEKDDDRYFILNTLVTGILLQFSEWICPPAIIWEKFLEFIENALLGKIYSGTRSGKVVWEKHLLSLLPFFPKLVSQVPSNWRSRLLQAFTKAFKDCHPESSLKLECLSTIEDMLIPKEDRLYLDSSDPEILDHQIAWIRELSPLLILLGDKHPSCSQVVLHLQLRLGQCALLNSSLAWEYDNMQYSLLEFYCTCQDDGKLHYGPFIRLPRDSQELSLCCLYYFSNLDSPLLQSIASCCLCPDLEPFILLRSIEVLHSAYAAGHVKITDYISFIITLLSRFKVLPENIYPVKESDIKMRNRKTYKSVTTVVCSNLSQIGDSSLVFQILEKVTVGQILMKPPLDNACAMLRMLAVLDSKPTRLSEQSIVTLSNFISGYLIDVVHCIPEDHDESKVSFPTLLYYLLPCFFLFDRSHKLLNLVLKTMGSLITASSSSQCSPNYIQYAMECSSRINAIVSVLVFMHKDVKVQKIIFAFKAEIVHMLQKILSLQSSEEISMMMFIELSSYPSILYLLRGNS</sequence>
<feature type="domain" description="Pre-rRNA-processing protein Ipi1 N-terminal" evidence="6">
    <location>
        <begin position="155"/>
        <end position="215"/>
    </location>
</feature>
<dbReference type="Gene3D" id="1.25.10.10">
    <property type="entry name" value="Leucine-rich Repeat Variant"/>
    <property type="match status" value="1"/>
</dbReference>